<evidence type="ECO:0000256" key="4">
    <source>
        <dbReference type="ARBA" id="ARBA00023136"/>
    </source>
</evidence>
<organism evidence="7 8">
    <name type="scientific">Amanita muscaria (strain Koide BX008)</name>
    <dbReference type="NCBI Taxonomy" id="946122"/>
    <lineage>
        <taxon>Eukaryota</taxon>
        <taxon>Fungi</taxon>
        <taxon>Dikarya</taxon>
        <taxon>Basidiomycota</taxon>
        <taxon>Agaricomycotina</taxon>
        <taxon>Agaricomycetes</taxon>
        <taxon>Agaricomycetidae</taxon>
        <taxon>Agaricales</taxon>
        <taxon>Pluteineae</taxon>
        <taxon>Amanitaceae</taxon>
        <taxon>Amanita</taxon>
    </lineage>
</organism>
<feature type="transmembrane region" description="Helical" evidence="6">
    <location>
        <begin position="26"/>
        <end position="49"/>
    </location>
</feature>
<keyword evidence="3 6" id="KW-1133">Transmembrane helix</keyword>
<dbReference type="Proteomes" id="UP000054549">
    <property type="component" value="Unassembled WGS sequence"/>
</dbReference>
<feature type="transmembrane region" description="Helical" evidence="6">
    <location>
        <begin position="94"/>
        <end position="112"/>
    </location>
</feature>
<feature type="region of interest" description="Disordered" evidence="5">
    <location>
        <begin position="1"/>
        <end position="20"/>
    </location>
</feature>
<feature type="transmembrane region" description="Helical" evidence="6">
    <location>
        <begin position="188"/>
        <end position="212"/>
    </location>
</feature>
<reference evidence="7 8" key="1">
    <citation type="submission" date="2014-04" db="EMBL/GenBank/DDBJ databases">
        <title>Evolutionary Origins and Diversification of the Mycorrhizal Mutualists.</title>
        <authorList>
            <consortium name="DOE Joint Genome Institute"/>
            <consortium name="Mycorrhizal Genomics Consortium"/>
            <person name="Kohler A."/>
            <person name="Kuo A."/>
            <person name="Nagy L.G."/>
            <person name="Floudas D."/>
            <person name="Copeland A."/>
            <person name="Barry K.W."/>
            <person name="Cichocki N."/>
            <person name="Veneault-Fourrey C."/>
            <person name="LaButti K."/>
            <person name="Lindquist E.A."/>
            <person name="Lipzen A."/>
            <person name="Lundell T."/>
            <person name="Morin E."/>
            <person name="Murat C."/>
            <person name="Riley R."/>
            <person name="Ohm R."/>
            <person name="Sun H."/>
            <person name="Tunlid A."/>
            <person name="Henrissat B."/>
            <person name="Grigoriev I.V."/>
            <person name="Hibbett D.S."/>
            <person name="Martin F."/>
        </authorList>
    </citation>
    <scope>NUCLEOTIDE SEQUENCE [LARGE SCALE GENOMIC DNA]</scope>
    <source>
        <strain evidence="7 8">Koide BX008</strain>
    </source>
</reference>
<evidence type="ECO:0000256" key="2">
    <source>
        <dbReference type="ARBA" id="ARBA00022692"/>
    </source>
</evidence>
<feature type="compositionally biased region" description="Polar residues" evidence="5">
    <location>
        <begin position="592"/>
        <end position="618"/>
    </location>
</feature>
<gene>
    <name evidence="7" type="ORF">M378DRAFT_170449</name>
</gene>
<evidence type="ECO:0000313" key="7">
    <source>
        <dbReference type="EMBL" id="KIL58551.1"/>
    </source>
</evidence>
<protein>
    <recommendedName>
        <fullName evidence="9">DUF300-domain-containing protein</fullName>
    </recommendedName>
</protein>
<name>A0A0C2WPD0_AMAMK</name>
<feature type="compositionally biased region" description="Low complexity" evidence="5">
    <location>
        <begin position="619"/>
        <end position="636"/>
    </location>
</feature>
<feature type="compositionally biased region" description="Pro residues" evidence="5">
    <location>
        <begin position="767"/>
        <end position="777"/>
    </location>
</feature>
<feature type="transmembrane region" description="Helical" evidence="6">
    <location>
        <begin position="61"/>
        <end position="82"/>
    </location>
</feature>
<evidence type="ECO:0000313" key="8">
    <source>
        <dbReference type="Proteomes" id="UP000054549"/>
    </source>
</evidence>
<evidence type="ECO:0000256" key="1">
    <source>
        <dbReference type="ARBA" id="ARBA00004141"/>
    </source>
</evidence>
<dbReference type="OrthoDB" id="5348404at2759"/>
<accession>A0A0C2WPD0</accession>
<keyword evidence="2 6" id="KW-0812">Transmembrane</keyword>
<proteinExistence type="predicted"/>
<dbReference type="SMART" id="SM01417">
    <property type="entry name" value="Solute_trans_a"/>
    <property type="match status" value="1"/>
</dbReference>
<feature type="transmembrane region" description="Helical" evidence="6">
    <location>
        <begin position="233"/>
        <end position="253"/>
    </location>
</feature>
<dbReference type="Pfam" id="PF03619">
    <property type="entry name" value="Solute_trans_a"/>
    <property type="match status" value="1"/>
</dbReference>
<evidence type="ECO:0000256" key="5">
    <source>
        <dbReference type="SAM" id="MobiDB-lite"/>
    </source>
</evidence>
<dbReference type="GO" id="GO:0016020">
    <property type="term" value="C:membrane"/>
    <property type="evidence" value="ECO:0007669"/>
    <property type="project" value="UniProtKB-SubCell"/>
</dbReference>
<evidence type="ECO:0008006" key="9">
    <source>
        <dbReference type="Google" id="ProtNLM"/>
    </source>
</evidence>
<sequence length="809" mass="90041">MTAMKSLTLNESDSGSGSGSALPTPVLVSAGVCTLVAVLLSAVSIYLQLKNYRKPLLQRMVVRIMIMIPIYSIASLISLFSLEAAFVIDAIRDIYEAFVIYCFFSLLLSYLGGERSLLILLHGRPLRRPPFPVNIFKREVDVSDPYTFLFIKRGIIQYVQIKPILAAATLILKAFGKYNEGDFRANSGYLYVSVLYNVSICLALYCLAMFWLCVSEDLKPFRPVPKFLCVKGILFFSFWQSILISTLVAANVISRLGPYTDAEHISVGLNDTLICIEMPFFALAHLYAFLYTDFIDPKLHFCARMHLRYAFMDAFGVKDVAEDIKDTLRGEGMDYREFEPAEGVIHQGSGRDRRIKAGLRYSNGGKKKYWLPKVQNETRPGGRIGRIVDEIAYDPEDARAPLLGRQAENVVHLSPDMLPQEDVLEDPTVWDPIHQHGNDDGLRGYELPFGDVDPADDELFSHSRKYVFGDYNYPVIDVSDEGARITMWHEEERVLRDERGAWQSPIRNVQLGIPGKVWEGYGAVGTTGQKSSDSISYFSPSKGMGAAPNEVKIRWAHGYDGERGVGSSLQVPNPQPRKRGESSASSSSASSPNKHGSTSDGNASTSRLLPVQPVSSSRTSLVSPPTGSSTPSSSKLSSEKSRSKAKHPTRSPLPPDAVDLVVEDPEAGLRDRRKVEPRKGFGVIEGFRKVYRKGLSLSQDDEAEHGEETSNDSHSKQKIEEQARLIRRESPADDERKRELGERRLQPVGPGMNDYEGGVWERDSFPSSPPQLTPPKTLPQEEVVVARAATPPPLVRMAYDEMDDHNPWA</sequence>
<feature type="region of interest" description="Disordered" evidence="5">
    <location>
        <begin position="564"/>
        <end position="683"/>
    </location>
</feature>
<feature type="compositionally biased region" description="Basic and acidic residues" evidence="5">
    <location>
        <begin position="667"/>
        <end position="679"/>
    </location>
</feature>
<evidence type="ECO:0000256" key="6">
    <source>
        <dbReference type="SAM" id="Phobius"/>
    </source>
</evidence>
<dbReference type="InterPro" id="IPR005178">
    <property type="entry name" value="Ostalpha/TMEM184C"/>
</dbReference>
<dbReference type="AlphaFoldDB" id="A0A0C2WPD0"/>
<feature type="compositionally biased region" description="Low complexity" evidence="5">
    <location>
        <begin position="582"/>
        <end position="591"/>
    </location>
</feature>
<keyword evidence="4 6" id="KW-0472">Membrane</keyword>
<comment type="subcellular location">
    <subcellularLocation>
        <location evidence="1">Membrane</location>
        <topology evidence="1">Multi-pass membrane protein</topology>
    </subcellularLocation>
</comment>
<dbReference type="InParanoid" id="A0A0C2WPD0"/>
<dbReference type="FunCoup" id="A0A0C2WPD0">
    <property type="interactions" value="171"/>
</dbReference>
<keyword evidence="8" id="KW-1185">Reference proteome</keyword>
<dbReference type="HOGENOM" id="CLU_012923_4_1_1"/>
<dbReference type="PANTHER" id="PTHR23423">
    <property type="entry name" value="ORGANIC SOLUTE TRANSPORTER-RELATED"/>
    <property type="match status" value="1"/>
</dbReference>
<dbReference type="EMBL" id="KN818335">
    <property type="protein sequence ID" value="KIL58551.1"/>
    <property type="molecule type" value="Genomic_DNA"/>
</dbReference>
<dbReference type="STRING" id="946122.A0A0C2WPD0"/>
<feature type="region of interest" description="Disordered" evidence="5">
    <location>
        <begin position="698"/>
        <end position="784"/>
    </location>
</feature>
<evidence type="ECO:0000256" key="3">
    <source>
        <dbReference type="ARBA" id="ARBA00022989"/>
    </source>
</evidence>
<feature type="compositionally biased region" description="Basic and acidic residues" evidence="5">
    <location>
        <begin position="706"/>
        <end position="745"/>
    </location>
</feature>